<dbReference type="eggNOG" id="ENOG5031P2Z">
    <property type="taxonomic scope" value="Bacteria"/>
</dbReference>
<dbReference type="AlphaFoldDB" id="A0A087CKZ7"/>
<evidence type="ECO:0000313" key="3">
    <source>
        <dbReference type="EMBL" id="KFI83947.1"/>
    </source>
</evidence>
<feature type="transmembrane region" description="Helical" evidence="2">
    <location>
        <begin position="52"/>
        <end position="70"/>
    </location>
</feature>
<keyword evidence="2" id="KW-1133">Transmembrane helix</keyword>
<evidence type="ECO:0000256" key="2">
    <source>
        <dbReference type="SAM" id="Phobius"/>
    </source>
</evidence>
<sequence>MAIDAAQNLATGYAPKQLSVNDREVMMAGKKNNSWNYWQMNYRGRFRRTKKMIPFIIVLCVLLLILGVLADDLGQALVWIVLLAVVGVAQYFYTKKKADEEEAQEQAAQNATTQAAPGAPGYAPQGAPAPQGYAPAGYPAATAAPNAAPATPGYASAPNYSAPASAAPQAPFAPGAAPQAPIPSPEAQNAQPSAPTPLNAQAGPTVPPTTAAPAPSPASNAAAAPQQGGTNPFEQETGSLQMQMAYLAASLPNQDAISNGTIQTVYVHAAVQNGAPTWDCFFRSGNALVASGDLLKNTPAEARSRFFDSGRALVSQYLQACAKYGVDAPTELRITYDPRTHSLHTDVNYQPLTGTGDQDPFMVWASSVYASFSGANS</sequence>
<feature type="transmembrane region" description="Helical" evidence="2">
    <location>
        <begin position="76"/>
        <end position="93"/>
    </location>
</feature>
<feature type="region of interest" description="Disordered" evidence="1">
    <location>
        <begin position="103"/>
        <end position="130"/>
    </location>
</feature>
<feature type="region of interest" description="Disordered" evidence="1">
    <location>
        <begin position="160"/>
        <end position="235"/>
    </location>
</feature>
<feature type="compositionally biased region" description="Low complexity" evidence="1">
    <location>
        <begin position="160"/>
        <end position="179"/>
    </location>
</feature>
<gene>
    <name evidence="3" type="ORF">BREU_2132</name>
</gene>
<dbReference type="Proteomes" id="UP000028984">
    <property type="component" value="Unassembled WGS sequence"/>
</dbReference>
<feature type="compositionally biased region" description="Low complexity" evidence="1">
    <location>
        <begin position="200"/>
        <end position="229"/>
    </location>
</feature>
<protein>
    <submittedName>
        <fullName evidence="3">Uncharacterized protein</fullName>
    </submittedName>
</protein>
<keyword evidence="4" id="KW-1185">Reference proteome</keyword>
<proteinExistence type="predicted"/>
<keyword evidence="2" id="KW-0472">Membrane</keyword>
<evidence type="ECO:0000256" key="1">
    <source>
        <dbReference type="SAM" id="MobiDB-lite"/>
    </source>
</evidence>
<keyword evidence="2" id="KW-0812">Transmembrane</keyword>
<name>A0A087CKZ7_9BIFI</name>
<feature type="compositionally biased region" description="Polar residues" evidence="1">
    <location>
        <begin position="186"/>
        <end position="199"/>
    </location>
</feature>
<reference evidence="3 4" key="1">
    <citation type="submission" date="2014-03" db="EMBL/GenBank/DDBJ databases">
        <title>Genomics of Bifidobacteria.</title>
        <authorList>
            <person name="Ventura M."/>
            <person name="Milani C."/>
            <person name="Lugli G.A."/>
        </authorList>
    </citation>
    <scope>NUCLEOTIDE SEQUENCE [LARGE SCALE GENOMIC DNA]</scope>
    <source>
        <strain evidence="3 4">DSM 23975</strain>
    </source>
</reference>
<organism evidence="3 4">
    <name type="scientific">Bifidobacterium reuteri DSM 23975</name>
    <dbReference type="NCBI Taxonomy" id="1437610"/>
    <lineage>
        <taxon>Bacteria</taxon>
        <taxon>Bacillati</taxon>
        <taxon>Actinomycetota</taxon>
        <taxon>Actinomycetes</taxon>
        <taxon>Bifidobacteriales</taxon>
        <taxon>Bifidobacteriaceae</taxon>
        <taxon>Bifidobacterium</taxon>
    </lineage>
</organism>
<evidence type="ECO:0000313" key="4">
    <source>
        <dbReference type="Proteomes" id="UP000028984"/>
    </source>
</evidence>
<feature type="compositionally biased region" description="Low complexity" evidence="1">
    <location>
        <begin position="105"/>
        <end position="130"/>
    </location>
</feature>
<comment type="caution">
    <text evidence="3">The sequence shown here is derived from an EMBL/GenBank/DDBJ whole genome shotgun (WGS) entry which is preliminary data.</text>
</comment>
<dbReference type="EMBL" id="JGZK01000019">
    <property type="protein sequence ID" value="KFI83947.1"/>
    <property type="molecule type" value="Genomic_DNA"/>
</dbReference>
<accession>A0A087CKZ7</accession>